<reference evidence="1 2" key="1">
    <citation type="submission" date="2020-07" db="EMBL/GenBank/DDBJ databases">
        <title>Sequencing the genomes of 1000 actinobacteria strains.</title>
        <authorList>
            <person name="Klenk H.-P."/>
        </authorList>
    </citation>
    <scope>NUCLEOTIDE SEQUENCE [LARGE SCALE GENOMIC DNA]</scope>
    <source>
        <strain evidence="1 2">DSM 23819</strain>
    </source>
</reference>
<name>A0A7Y9S149_9ACTN</name>
<keyword evidence="2" id="KW-1185">Reference proteome</keyword>
<dbReference type="Gene3D" id="3.90.1200.10">
    <property type="match status" value="1"/>
</dbReference>
<dbReference type="RefSeq" id="WP_179501426.1">
    <property type="nucleotide sequence ID" value="NZ_JACCAA010000001.1"/>
</dbReference>
<comment type="caution">
    <text evidence="1">The sequence shown here is derived from an EMBL/GenBank/DDBJ whole genome shotgun (WGS) entry which is preliminary data.</text>
</comment>
<dbReference type="Proteomes" id="UP000540656">
    <property type="component" value="Unassembled WGS sequence"/>
</dbReference>
<evidence type="ECO:0000313" key="2">
    <source>
        <dbReference type="Proteomes" id="UP000540656"/>
    </source>
</evidence>
<accession>A0A7Y9S149</accession>
<dbReference type="EMBL" id="JACCAA010000001">
    <property type="protein sequence ID" value="NYG58248.1"/>
    <property type="molecule type" value="Genomic_DNA"/>
</dbReference>
<sequence>MTSGPAIDKGAALEVAARALGVPRLRSIGRRFGGARTDLWRVTDGAEQFVVKAYRDSEGHAWRREGAGLAAVRGSGCPELLALVEEPALVVMSDLGHGWSLADHLLGRDPEAAAGALRAWAVALAHLHVHTTDRTETFRAHLGDDLPGSVIAGEIAGLPQRLTGLAAEHDLPVVDDLAALLVEVAAPLEREERWVVTPGDTCPDNNLLVDGVVHLLDFEFAEVRHPAWDAAYLTVPWPTCWCAWQVPQRRAEAALATYRTGAAAHLPWIAEPGFDDDLVAATLLWCLISSTMFLPGALDDEADNEDSAKRPGRRTMVLSRLELASRLRGPAALTTYAGSLAAELTRRWGPHPLRTAPAFAE</sequence>
<evidence type="ECO:0008006" key="3">
    <source>
        <dbReference type="Google" id="ProtNLM"/>
    </source>
</evidence>
<dbReference type="AlphaFoldDB" id="A0A7Y9S149"/>
<proteinExistence type="predicted"/>
<gene>
    <name evidence="1" type="ORF">BJ980_001171</name>
</gene>
<evidence type="ECO:0000313" key="1">
    <source>
        <dbReference type="EMBL" id="NYG58248.1"/>
    </source>
</evidence>
<protein>
    <recommendedName>
        <fullName evidence="3">Aminoglycoside phosphotransferase family protein</fullName>
    </recommendedName>
</protein>
<dbReference type="InterPro" id="IPR011009">
    <property type="entry name" value="Kinase-like_dom_sf"/>
</dbReference>
<organism evidence="1 2">
    <name type="scientific">Nocardioides daedukensis</name>
    <dbReference type="NCBI Taxonomy" id="634462"/>
    <lineage>
        <taxon>Bacteria</taxon>
        <taxon>Bacillati</taxon>
        <taxon>Actinomycetota</taxon>
        <taxon>Actinomycetes</taxon>
        <taxon>Propionibacteriales</taxon>
        <taxon>Nocardioidaceae</taxon>
        <taxon>Nocardioides</taxon>
    </lineage>
</organism>
<dbReference type="SUPFAM" id="SSF56112">
    <property type="entry name" value="Protein kinase-like (PK-like)"/>
    <property type="match status" value="1"/>
</dbReference>